<dbReference type="InterPro" id="IPR006683">
    <property type="entry name" value="Thioestr_dom"/>
</dbReference>
<dbReference type="CDD" id="cd03443">
    <property type="entry name" value="PaaI_thioesterase"/>
    <property type="match status" value="1"/>
</dbReference>
<dbReference type="InterPro" id="IPR029069">
    <property type="entry name" value="HotDog_dom_sf"/>
</dbReference>
<dbReference type="Proteomes" id="UP001056756">
    <property type="component" value="Chromosome"/>
</dbReference>
<sequence>MNEQTRYEQLQELAKSTFWGYLGCELVEANEEHVIISLELADHHKNLMGIVHGGVMMSMLDNAMGLIIMLGTGENTVTATMNTHFLSNVANGKIYCKAELLHSTKRTNTMTASLYNEHNELLAWASGAYRLMK</sequence>
<accession>A0A9J6ZKC3</accession>
<dbReference type="InterPro" id="IPR052723">
    <property type="entry name" value="Acyl-CoA_thioesterase_PaaI"/>
</dbReference>
<keyword evidence="1" id="KW-0378">Hydrolase</keyword>
<evidence type="ECO:0000259" key="2">
    <source>
        <dbReference type="Pfam" id="PF03061"/>
    </source>
</evidence>
<gene>
    <name evidence="3" type="ORF">NAG76_09930</name>
</gene>
<evidence type="ECO:0000256" key="1">
    <source>
        <dbReference type="ARBA" id="ARBA00022801"/>
    </source>
</evidence>
<dbReference type="Gene3D" id="3.10.129.10">
    <property type="entry name" value="Hotdog Thioesterase"/>
    <property type="match status" value="1"/>
</dbReference>
<dbReference type="PANTHER" id="PTHR42856">
    <property type="entry name" value="ACYL-COENZYME A THIOESTERASE PAAI"/>
    <property type="match status" value="1"/>
</dbReference>
<dbReference type="GO" id="GO:0016289">
    <property type="term" value="F:acyl-CoA hydrolase activity"/>
    <property type="evidence" value="ECO:0007669"/>
    <property type="project" value="UniProtKB-ARBA"/>
</dbReference>
<dbReference type="EMBL" id="CP097899">
    <property type="protein sequence ID" value="URN96508.1"/>
    <property type="molecule type" value="Genomic_DNA"/>
</dbReference>
<dbReference type="KEGG" id="plig:NAG76_09930"/>
<reference evidence="3" key="1">
    <citation type="submission" date="2022-05" db="EMBL/GenBank/DDBJ databases">
        <title>Novel bacterial taxa in a minimal lignocellulolytic consortium and its capacity to transform plastics disclosed by genome-resolved metagenomics.</title>
        <authorList>
            <person name="Rodriguez C.A.D."/>
            <person name="Diaz-Garcia L."/>
            <person name="Herrera K."/>
            <person name="Tarazona N.A."/>
            <person name="Sproer C."/>
            <person name="Overmann J."/>
            <person name="Jimenez D.J."/>
        </authorList>
    </citation>
    <scope>NUCLEOTIDE SEQUENCE</scope>
    <source>
        <strain evidence="3">MAG5</strain>
    </source>
</reference>
<evidence type="ECO:0000313" key="4">
    <source>
        <dbReference type="Proteomes" id="UP001056756"/>
    </source>
</evidence>
<dbReference type="NCBIfam" id="TIGR00369">
    <property type="entry name" value="unchar_dom_1"/>
    <property type="match status" value="1"/>
</dbReference>
<protein>
    <submittedName>
        <fullName evidence="3">PaaI family thioesterase</fullName>
    </submittedName>
</protein>
<dbReference type="AlphaFoldDB" id="A0A9J6ZKC3"/>
<dbReference type="Pfam" id="PF03061">
    <property type="entry name" value="4HBT"/>
    <property type="match status" value="1"/>
</dbReference>
<evidence type="ECO:0000313" key="3">
    <source>
        <dbReference type="EMBL" id="URN96508.1"/>
    </source>
</evidence>
<dbReference type="PANTHER" id="PTHR42856:SF1">
    <property type="entry name" value="ACYL-COENZYME A THIOESTERASE PAAI"/>
    <property type="match status" value="1"/>
</dbReference>
<organism evidence="3 4">
    <name type="scientific">Candidatus Pristimantibacillus lignocellulolyticus</name>
    <dbReference type="NCBI Taxonomy" id="2994561"/>
    <lineage>
        <taxon>Bacteria</taxon>
        <taxon>Bacillati</taxon>
        <taxon>Bacillota</taxon>
        <taxon>Bacilli</taxon>
        <taxon>Bacillales</taxon>
        <taxon>Paenibacillaceae</taxon>
        <taxon>Candidatus Pristimantibacillus</taxon>
    </lineage>
</organism>
<feature type="domain" description="Thioesterase" evidence="2">
    <location>
        <begin position="48"/>
        <end position="122"/>
    </location>
</feature>
<dbReference type="SUPFAM" id="SSF54637">
    <property type="entry name" value="Thioesterase/thiol ester dehydrase-isomerase"/>
    <property type="match status" value="1"/>
</dbReference>
<name>A0A9J6ZKC3_9BACL</name>
<dbReference type="InterPro" id="IPR003736">
    <property type="entry name" value="PAAI_dom"/>
</dbReference>
<proteinExistence type="predicted"/>